<dbReference type="InterPro" id="IPR006740">
    <property type="entry name" value="DUF604"/>
</dbReference>
<evidence type="ECO:0000313" key="2">
    <source>
        <dbReference type="EMBL" id="ESZ96440.1"/>
    </source>
</evidence>
<keyword evidence="1" id="KW-0732">Signal</keyword>
<feature type="signal peptide" evidence="1">
    <location>
        <begin position="1"/>
        <end position="28"/>
    </location>
</feature>
<comment type="caution">
    <text evidence="2">The sequence shown here is derived from an EMBL/GenBank/DDBJ whole genome shotgun (WGS) entry which is preliminary data.</text>
</comment>
<name>W9CPM3_SCLBF</name>
<proteinExistence type="predicted"/>
<dbReference type="Proteomes" id="UP000019487">
    <property type="component" value="Unassembled WGS sequence"/>
</dbReference>
<dbReference type="PANTHER" id="PTHR10811">
    <property type="entry name" value="FRINGE-RELATED"/>
    <property type="match status" value="1"/>
</dbReference>
<dbReference type="Gene3D" id="3.90.550.50">
    <property type="match status" value="1"/>
</dbReference>
<evidence type="ECO:0000313" key="3">
    <source>
        <dbReference type="Proteomes" id="UP000019487"/>
    </source>
</evidence>
<organism evidence="2 3">
    <name type="scientific">Sclerotinia borealis (strain F-4128)</name>
    <dbReference type="NCBI Taxonomy" id="1432307"/>
    <lineage>
        <taxon>Eukaryota</taxon>
        <taxon>Fungi</taxon>
        <taxon>Dikarya</taxon>
        <taxon>Ascomycota</taxon>
        <taxon>Pezizomycotina</taxon>
        <taxon>Leotiomycetes</taxon>
        <taxon>Helotiales</taxon>
        <taxon>Sclerotiniaceae</taxon>
        <taxon>Sclerotinia</taxon>
    </lineage>
</organism>
<gene>
    <name evidence="2" type="ORF">SBOR_3172</name>
</gene>
<dbReference type="Pfam" id="PF04646">
    <property type="entry name" value="DUF604"/>
    <property type="match status" value="1"/>
</dbReference>
<sequence>MKSRRPFLLAVSSIIVTAIILVARHGSSDTVPYFGSPATLKKTFGYQQTGADDGWVEDNWKENAAATESAQNCHVIENLEWLDKYNLSYPLKVAHRDIIAKPNDGARPLITTMDESLFDNQKVFQRGELSVDRVVDRCFPLTLEVPYPPSHQIDASHMIFGLQTTMKRLRDTKQHLARWLPNSGARLFAIVKENEEKPASKSDMALLQKDYRKAGMDVTIIPPVKKGDFFNQRYFSLINVMYAARNKQTKWTVIMDDDTFFPSFRALLDELAHHDHTQPQYIGGLSEDWAAVRMYGLMAFGGAGVFLSTPLAKIVHDNNNECKNNMRFTSGDTLVMDCIARHSTAQLKPIAGLSQIDLTGDHSGFYENGRRILSLHHWKAGSVTKYPYEMDKMHLVSDVCDECFLQRWQFKNDIVLTNGFSIAKYSEGSLERGAKKSSNSTALDDGSVDLRRTEVTWDKNIDVMHSLAPTRPALNEEQKLSWNFLDSFLIENGNVVRQVYLRRGIKGEGEMGKKSDEVLILDWKQAKSITGKDMK</sequence>
<evidence type="ECO:0000256" key="1">
    <source>
        <dbReference type="SAM" id="SignalP"/>
    </source>
</evidence>
<dbReference type="EMBL" id="AYSA01000137">
    <property type="protein sequence ID" value="ESZ96440.1"/>
    <property type="molecule type" value="Genomic_DNA"/>
</dbReference>
<keyword evidence="3" id="KW-1185">Reference proteome</keyword>
<dbReference type="HOGENOM" id="CLU_024640_1_0_1"/>
<feature type="chain" id="PRO_5004918739" evidence="1">
    <location>
        <begin position="29"/>
        <end position="535"/>
    </location>
</feature>
<dbReference type="STRING" id="1432307.W9CPM3"/>
<protein>
    <submittedName>
        <fullName evidence="2">Glycosyltransferase family 31 protein</fullName>
    </submittedName>
</protein>
<dbReference type="OrthoDB" id="414175at2759"/>
<dbReference type="GO" id="GO:0016740">
    <property type="term" value="F:transferase activity"/>
    <property type="evidence" value="ECO:0007669"/>
    <property type="project" value="UniProtKB-KW"/>
</dbReference>
<accession>W9CPM3</accession>
<dbReference type="AlphaFoldDB" id="W9CPM3"/>
<reference evidence="2 3" key="1">
    <citation type="journal article" date="2014" name="Genome Announc.">
        <title>Draft genome sequence of Sclerotinia borealis, a psychrophilic plant pathogenic fungus.</title>
        <authorList>
            <person name="Mardanov A.V."/>
            <person name="Beletsky A.V."/>
            <person name="Kadnikov V.V."/>
            <person name="Ignatov A.N."/>
            <person name="Ravin N.V."/>
        </authorList>
    </citation>
    <scope>NUCLEOTIDE SEQUENCE [LARGE SCALE GENOMIC DNA]</scope>
    <source>
        <strain evidence="3">F-4157</strain>
    </source>
</reference>
<keyword evidence="2" id="KW-0808">Transferase</keyword>